<organism evidence="3 4">
    <name type="scientific">Daphnia sinensis</name>
    <dbReference type="NCBI Taxonomy" id="1820382"/>
    <lineage>
        <taxon>Eukaryota</taxon>
        <taxon>Metazoa</taxon>
        <taxon>Ecdysozoa</taxon>
        <taxon>Arthropoda</taxon>
        <taxon>Crustacea</taxon>
        <taxon>Branchiopoda</taxon>
        <taxon>Diplostraca</taxon>
        <taxon>Cladocera</taxon>
        <taxon>Anomopoda</taxon>
        <taxon>Daphniidae</taxon>
        <taxon>Daphnia</taxon>
        <taxon>Daphnia similis group</taxon>
    </lineage>
</organism>
<dbReference type="PANTHER" id="PTHR13287:SF2">
    <property type="entry name" value="ADIPOSE-SECRETED SIGNALING PROTEIN"/>
    <property type="match status" value="1"/>
</dbReference>
<dbReference type="Pfam" id="PF15006">
    <property type="entry name" value="DUF4517"/>
    <property type="match status" value="1"/>
</dbReference>
<evidence type="ECO:0000256" key="2">
    <source>
        <dbReference type="ARBA" id="ARBA00035300"/>
    </source>
</evidence>
<dbReference type="AlphaFoldDB" id="A0AAD5LBC4"/>
<reference evidence="3 4" key="1">
    <citation type="submission" date="2022-05" db="EMBL/GenBank/DDBJ databases">
        <title>A multi-omics perspective on studying reproductive biology in Daphnia sinensis.</title>
        <authorList>
            <person name="Jia J."/>
        </authorList>
    </citation>
    <scope>NUCLEOTIDE SEQUENCE [LARGE SCALE GENOMIC DNA]</scope>
    <source>
        <strain evidence="3 4">WSL</strain>
    </source>
</reference>
<dbReference type="PANTHER" id="PTHR13287">
    <property type="entry name" value="ADIPOSE-SECRETED SIGNALING PROTEIN"/>
    <property type="match status" value="1"/>
</dbReference>
<sequence length="158" mass="17560">METGQHHVKFIEETGNFGKENTINIQKLSQWSLQAHLGFLKLNHSYEIFISLDNPLTKDNSQWLANDSTAKTYSSVKCCETQGSKINLHIILRAGKPKLMKELISLSCSTDSSVHLEITLLARVLGKGQGTPMLKDGIHCIGAEVDEESEASDWQGFD</sequence>
<dbReference type="EMBL" id="WJBH02000004">
    <property type="protein sequence ID" value="KAI9559540.1"/>
    <property type="molecule type" value="Genomic_DNA"/>
</dbReference>
<accession>A0AAD5LBC4</accession>
<protein>
    <recommendedName>
        <fullName evidence="2">Adipose-secreted signaling protein</fullName>
    </recommendedName>
</protein>
<proteinExistence type="inferred from homology"/>
<dbReference type="InterPro" id="IPR026794">
    <property type="entry name" value="ADISSP"/>
</dbReference>
<evidence type="ECO:0000313" key="3">
    <source>
        <dbReference type="EMBL" id="KAI9559540.1"/>
    </source>
</evidence>
<evidence type="ECO:0000313" key="4">
    <source>
        <dbReference type="Proteomes" id="UP000820818"/>
    </source>
</evidence>
<evidence type="ECO:0000256" key="1">
    <source>
        <dbReference type="ARBA" id="ARBA00035018"/>
    </source>
</evidence>
<dbReference type="Proteomes" id="UP000820818">
    <property type="component" value="Linkage Group LG4"/>
</dbReference>
<comment type="caution">
    <text evidence="3">The sequence shown here is derived from an EMBL/GenBank/DDBJ whole genome shotgun (WGS) entry which is preliminary data.</text>
</comment>
<name>A0AAD5LBC4_9CRUS</name>
<keyword evidence="4" id="KW-1185">Reference proteome</keyword>
<comment type="similarity">
    <text evidence="1">Belongs to the ADISSP family.</text>
</comment>
<gene>
    <name evidence="3" type="ORF">GHT06_013545</name>
</gene>